<evidence type="ECO:0000313" key="2">
    <source>
        <dbReference type="Proteomes" id="UP000008068"/>
    </source>
</evidence>
<dbReference type="OrthoDB" id="2192946at2759"/>
<sequence>MLMALKADILQNLLMLVDKSGFFVFIFKSLQELGNLRMKKLTNDVLGAAAEKHHPFWKYFSFIIDRQNVFEMMGQRMTRHGSHSVEPRETVSKIIEIFVTLITVNNSL</sequence>
<evidence type="ECO:0000313" key="1">
    <source>
        <dbReference type="EMBL" id="EGT38079.1"/>
    </source>
</evidence>
<dbReference type="HOGENOM" id="CLU_2199280_0_0_1"/>
<dbReference type="eggNOG" id="KOG3159">
    <property type="taxonomic scope" value="Eukaryota"/>
</dbReference>
<protein>
    <submittedName>
        <fullName evidence="1">Uncharacterized protein</fullName>
    </submittedName>
</protein>
<accession>G0NV61</accession>
<name>G0NV61_CAEBE</name>
<reference evidence="2" key="1">
    <citation type="submission" date="2011-07" db="EMBL/GenBank/DDBJ databases">
        <authorList>
            <consortium name="Caenorhabditis brenneri Sequencing and Analysis Consortium"/>
            <person name="Wilson R.K."/>
        </authorList>
    </citation>
    <scope>NUCLEOTIDE SEQUENCE [LARGE SCALE GENOMIC DNA]</scope>
    <source>
        <strain evidence="2">PB2801</strain>
    </source>
</reference>
<dbReference type="InParanoid" id="G0NV61"/>
<dbReference type="Proteomes" id="UP000008068">
    <property type="component" value="Unassembled WGS sequence"/>
</dbReference>
<gene>
    <name evidence="1" type="ORF">CAEBREN_20369</name>
</gene>
<dbReference type="AlphaFoldDB" id="G0NV61"/>
<keyword evidence="2" id="KW-1185">Reference proteome</keyword>
<proteinExistence type="predicted"/>
<organism evidence="2">
    <name type="scientific">Caenorhabditis brenneri</name>
    <name type="common">Nematode worm</name>
    <dbReference type="NCBI Taxonomy" id="135651"/>
    <lineage>
        <taxon>Eukaryota</taxon>
        <taxon>Metazoa</taxon>
        <taxon>Ecdysozoa</taxon>
        <taxon>Nematoda</taxon>
        <taxon>Chromadorea</taxon>
        <taxon>Rhabditida</taxon>
        <taxon>Rhabditina</taxon>
        <taxon>Rhabditomorpha</taxon>
        <taxon>Rhabditoidea</taxon>
        <taxon>Rhabditidae</taxon>
        <taxon>Peloderinae</taxon>
        <taxon>Caenorhabditis</taxon>
    </lineage>
</organism>
<dbReference type="EMBL" id="GL379954">
    <property type="protein sequence ID" value="EGT38079.1"/>
    <property type="molecule type" value="Genomic_DNA"/>
</dbReference>
<dbReference type="STRING" id="135651.G0NV61"/>